<sequence>LHCWVLRTALTELRYCSRRPLSTAGHPVRSSVPSPSCNNPGFGTPPPHRPANCYCGYCWPAVRLCQAPLISATRETITTPPPNVYSSRHRFPRGRRRG</sequence>
<feature type="region of interest" description="Disordered" evidence="1">
    <location>
        <begin position="76"/>
        <end position="98"/>
    </location>
</feature>
<gene>
    <name evidence="2" type="ORF">SSOG_07203</name>
</gene>
<evidence type="ECO:0000256" key="1">
    <source>
        <dbReference type="SAM" id="MobiDB-lite"/>
    </source>
</evidence>
<dbReference type="Proteomes" id="UP000003963">
    <property type="component" value="Unassembled WGS sequence"/>
</dbReference>
<protein>
    <submittedName>
        <fullName evidence="2">Uncharacterized protein</fullName>
    </submittedName>
</protein>
<name>D9WH09_9ACTN</name>
<dbReference type="AlphaFoldDB" id="D9WH09"/>
<dbReference type="STRING" id="457427.SSOG_07203"/>
<proteinExistence type="predicted"/>
<feature type="non-terminal residue" evidence="2">
    <location>
        <position position="1"/>
    </location>
</feature>
<dbReference type="HOGENOM" id="CLU_2338684_0_0_11"/>
<accession>D9WH09</accession>
<organism evidence="2 3">
    <name type="scientific">Streptomyces himastatinicus ATCC 53653</name>
    <dbReference type="NCBI Taxonomy" id="457427"/>
    <lineage>
        <taxon>Bacteria</taxon>
        <taxon>Bacillati</taxon>
        <taxon>Actinomycetota</taxon>
        <taxon>Actinomycetes</taxon>
        <taxon>Kitasatosporales</taxon>
        <taxon>Streptomycetaceae</taxon>
        <taxon>Streptomyces</taxon>
        <taxon>Streptomyces violaceusniger group</taxon>
    </lineage>
</organism>
<evidence type="ECO:0000313" key="3">
    <source>
        <dbReference type="Proteomes" id="UP000003963"/>
    </source>
</evidence>
<feature type="compositionally biased region" description="Basic residues" evidence="1">
    <location>
        <begin position="87"/>
        <end position="98"/>
    </location>
</feature>
<keyword evidence="3" id="KW-1185">Reference proteome</keyword>
<dbReference type="EMBL" id="GG657754">
    <property type="protein sequence ID" value="EFL27490.1"/>
    <property type="molecule type" value="Genomic_DNA"/>
</dbReference>
<evidence type="ECO:0000313" key="2">
    <source>
        <dbReference type="EMBL" id="EFL27490.1"/>
    </source>
</evidence>
<reference evidence="2 3" key="1">
    <citation type="submission" date="2009-02" db="EMBL/GenBank/DDBJ databases">
        <title>Annotation of Streptomyces hygroscopicus strain ATCC 53653.</title>
        <authorList>
            <consortium name="The Broad Institute Genome Sequencing Platform"/>
            <consortium name="Broad Institute Microbial Sequencing Center"/>
            <person name="Fischbach M."/>
            <person name="Godfrey P."/>
            <person name="Ward D."/>
            <person name="Young S."/>
            <person name="Zeng Q."/>
            <person name="Koehrsen M."/>
            <person name="Alvarado L."/>
            <person name="Berlin A.M."/>
            <person name="Bochicchio J."/>
            <person name="Borenstein D."/>
            <person name="Chapman S.B."/>
            <person name="Chen Z."/>
            <person name="Engels R."/>
            <person name="Freedman E."/>
            <person name="Gellesch M."/>
            <person name="Goldberg J."/>
            <person name="Griggs A."/>
            <person name="Gujja S."/>
            <person name="Heilman E.R."/>
            <person name="Heiman D.I."/>
            <person name="Hepburn T.A."/>
            <person name="Howarth C."/>
            <person name="Jen D."/>
            <person name="Larson L."/>
            <person name="Lewis B."/>
            <person name="Mehta T."/>
            <person name="Park D."/>
            <person name="Pearson M."/>
            <person name="Richards J."/>
            <person name="Roberts A."/>
            <person name="Saif S."/>
            <person name="Shea T.D."/>
            <person name="Shenoy N."/>
            <person name="Sisk P."/>
            <person name="Stolte C."/>
            <person name="Sykes S.N."/>
            <person name="Thomson T."/>
            <person name="Walk T."/>
            <person name="White J."/>
            <person name="Yandava C."/>
            <person name="Straight P."/>
            <person name="Clardy J."/>
            <person name="Hung D."/>
            <person name="Kolter R."/>
            <person name="Mekalanos J."/>
            <person name="Walker S."/>
            <person name="Walsh C.T."/>
            <person name="Wieland-Brown L.C."/>
            <person name="Haas B."/>
            <person name="Nusbaum C."/>
            <person name="Birren B."/>
        </authorList>
    </citation>
    <scope>NUCLEOTIDE SEQUENCE [LARGE SCALE GENOMIC DNA]</scope>
    <source>
        <strain evidence="2 3">ATCC 53653</strain>
    </source>
</reference>
<feature type="non-terminal residue" evidence="2">
    <location>
        <position position="98"/>
    </location>
</feature>